<proteinExistence type="predicted"/>
<dbReference type="Proteomes" id="UP000282184">
    <property type="component" value="Unassembled WGS sequence"/>
</dbReference>
<gene>
    <name evidence="1" type="ORF">EJV47_02190</name>
</gene>
<dbReference type="RefSeq" id="WP_126691499.1">
    <property type="nucleotide sequence ID" value="NZ_RXOF01000001.1"/>
</dbReference>
<evidence type="ECO:0000313" key="1">
    <source>
        <dbReference type="EMBL" id="RTQ53573.1"/>
    </source>
</evidence>
<dbReference type="SMART" id="SM00710">
    <property type="entry name" value="PbH1"/>
    <property type="match status" value="5"/>
</dbReference>
<name>A0A431U8K4_9BACT</name>
<dbReference type="InterPro" id="IPR012334">
    <property type="entry name" value="Pectin_lyas_fold"/>
</dbReference>
<dbReference type="SUPFAM" id="SSF51126">
    <property type="entry name" value="Pectin lyase-like"/>
    <property type="match status" value="1"/>
</dbReference>
<evidence type="ECO:0000313" key="2">
    <source>
        <dbReference type="Proteomes" id="UP000282184"/>
    </source>
</evidence>
<dbReference type="InterPro" id="IPR006626">
    <property type="entry name" value="PbH1"/>
</dbReference>
<organism evidence="1 2">
    <name type="scientific">Hymenobacter gummosus</name>
    <dbReference type="NCBI Taxonomy" id="1776032"/>
    <lineage>
        <taxon>Bacteria</taxon>
        <taxon>Pseudomonadati</taxon>
        <taxon>Bacteroidota</taxon>
        <taxon>Cytophagia</taxon>
        <taxon>Cytophagales</taxon>
        <taxon>Hymenobacteraceae</taxon>
        <taxon>Hymenobacter</taxon>
    </lineage>
</organism>
<accession>A0A431U8K4</accession>
<reference evidence="1 2" key="1">
    <citation type="submission" date="2018-12" db="EMBL/GenBank/DDBJ databases">
        <title>Hymenobacter gummosus sp. nov., isolated from a spring.</title>
        <authorList>
            <person name="Nie L."/>
        </authorList>
    </citation>
    <scope>NUCLEOTIDE SEQUENCE [LARGE SCALE GENOMIC DNA]</scope>
    <source>
        <strain evidence="1 2">KCTC 52166</strain>
    </source>
</reference>
<sequence length="882" mass="94149">MATQAYYYIDNVALHAIDAGPDLNLTCGPQPNPPTLGGPPLPATANATYQWSPRYGLSNPTSPNPQVLQVGGTINYTLTVTINGQSFTDVVTVNGSGVCPCNHPYTHQGGPANSYQAAQHNAGNQPYEIGVAGQVTTIDISQSPYNGQVIFDGTYHVLGPVKFENGEAVLRQGTTFYFDADQPPSALLQPSCHSAIGINEYASRLYAGKESTLRLEGATLTSTCEQLWGGVTLISGGKLHLMPVSAQQSKRNEISHAYVGVLVEGYCSDAAQPEYYVHDTDIFNCRFGLFDVVRTQVVPGEGVQGCLFSSNPATMLAPFRPNANGGYYTETGIMLDGPGTSGLQLQYNTFDNLVKGAQVSGNGTTLRNNTFTRCYFFGVGVGAYLNGLTYSRQVTVRNNTITVPNDYFNANQINDSDVVAGIVLNEYSPTPITVFRNTISGAGSSPTATGKQQAGVISYNVDQVTIQGNAVGNLDHGLELQNVGGYACMACPSSPIIGTVVADNTLTGNSYGVYLKGNPQYAYVIPQIACNTLNNSSLSGINYGIFLASQTYLPDLGSNGYRNANLFVNALGTSPVWNEGGGSTTYWGYNGENTSNSGAGPGSLLSLNLIAPPNQVCNNRDYTAGLNRNGVTAQMVVDWQQQILRRQGPARERWQLEQEVLRYYHNGGRQAALETFVRTLPLFNDSAFYRLSFYLLDHYQRTGQAAARQSLRTYVLLYGSADAEVVQTLAYAEAMQRLAQARRGLSAADSLLLTQVAQSGGSLADAACMTLRLFHPGLRCGGGTLPPSLRAGSVATPARPRISGLYPNPAADQVRVRCTGLAGLCQVVVRDLRTGKVVGQVGVQSAGGEAQLDTSRIPAGLYACQLVQDGRVVGVERLQIAR</sequence>
<comment type="caution">
    <text evidence="1">The sequence shown here is derived from an EMBL/GenBank/DDBJ whole genome shotgun (WGS) entry which is preliminary data.</text>
</comment>
<dbReference type="Gene3D" id="2.160.20.10">
    <property type="entry name" value="Single-stranded right-handed beta-helix, Pectin lyase-like"/>
    <property type="match status" value="1"/>
</dbReference>
<dbReference type="EMBL" id="RXOF01000001">
    <property type="protein sequence ID" value="RTQ53573.1"/>
    <property type="molecule type" value="Genomic_DNA"/>
</dbReference>
<dbReference type="AlphaFoldDB" id="A0A431U8K4"/>
<dbReference type="OrthoDB" id="9807669at2"/>
<keyword evidence="2" id="KW-1185">Reference proteome</keyword>
<dbReference type="InterPro" id="IPR011050">
    <property type="entry name" value="Pectin_lyase_fold/virulence"/>
</dbReference>
<protein>
    <submittedName>
        <fullName evidence="1">Uncharacterized protein</fullName>
    </submittedName>
</protein>